<organism evidence="2 3">
    <name type="scientific">Pseudomonas avellanae</name>
    <dbReference type="NCBI Taxonomy" id="46257"/>
    <lineage>
        <taxon>Bacteria</taxon>
        <taxon>Pseudomonadati</taxon>
        <taxon>Pseudomonadota</taxon>
        <taxon>Gammaproteobacteria</taxon>
        <taxon>Pseudomonadales</taxon>
        <taxon>Pseudomonadaceae</taxon>
        <taxon>Pseudomonas</taxon>
    </lineage>
</organism>
<feature type="compositionally biased region" description="Low complexity" evidence="1">
    <location>
        <begin position="144"/>
        <end position="161"/>
    </location>
</feature>
<evidence type="ECO:0000256" key="1">
    <source>
        <dbReference type="SAM" id="MobiDB-lite"/>
    </source>
</evidence>
<sequence length="407" mass="47204">MRTFNATKLFEALQYQLIIALDYCYKLRQGQRLWVEVYGDVTIEGDAQVEVKLYKGELTDSHENIWNTLNNWLHVKFDYRAFQRLILMTNQDFSPRSTLAQWNTWSAEERLALLKAIHVGAEDKFAMPSKAAESDEEGSEVAEAEGSAKASKTKAKTPSSSLALQRKVMDPERREQLLDVLGRVEFLTKAATLEERIESFKVEHLKMIRDSKHQVFLDDILGFIGSTKFVTSGWEITCEEFSAKVTELTKRYMKHSKVFPFVDTDALKAKVDLDAIGSMPFVQKMRDINADHKLHKAAFDILVAGAVIDELYADSLAFKSDIERYQEYHHERHLVGRERAIGKCQHVTCPVRLKKDSIDFYLERHDMDVRQLLEFEDTTFDFRNGIYHMLADVVPKDKDDEFLWRLW</sequence>
<accession>A0A261WML5</accession>
<comment type="caution">
    <text evidence="2">The sequence shown here is derived from an EMBL/GenBank/DDBJ whole genome shotgun (WGS) entry which is preliminary data.</text>
</comment>
<dbReference type="Proteomes" id="UP000217163">
    <property type="component" value="Unassembled WGS sequence"/>
</dbReference>
<proteinExistence type="predicted"/>
<name>A0A261WML5_9PSED</name>
<dbReference type="AlphaFoldDB" id="A0A261WML5"/>
<protein>
    <submittedName>
        <fullName evidence="2">Uncharacterized protein</fullName>
    </submittedName>
</protein>
<dbReference type="EMBL" id="NKQU01000052">
    <property type="protein sequence ID" value="OZI87451.1"/>
    <property type="molecule type" value="Genomic_DNA"/>
</dbReference>
<feature type="region of interest" description="Disordered" evidence="1">
    <location>
        <begin position="128"/>
        <end position="166"/>
    </location>
</feature>
<evidence type="ECO:0000313" key="2">
    <source>
        <dbReference type="EMBL" id="OZI87451.1"/>
    </source>
</evidence>
<reference evidence="3" key="1">
    <citation type="journal article" date="2016" name="Sci. Rep.">
        <title>Genome analysis of the kiwifruit canker pathogen Pseudomonas syringae pv. actinidiae biovar 5.</title>
        <authorList>
            <person name="Fujikawa T."/>
            <person name="Sawada H."/>
        </authorList>
    </citation>
    <scope>NUCLEOTIDE SEQUENCE [LARGE SCALE GENOMIC DNA]</scope>
    <source>
        <strain evidence="3">MAFF 212061</strain>
    </source>
</reference>
<feature type="compositionally biased region" description="Acidic residues" evidence="1">
    <location>
        <begin position="134"/>
        <end position="143"/>
    </location>
</feature>
<evidence type="ECO:0000313" key="3">
    <source>
        <dbReference type="Proteomes" id="UP000217163"/>
    </source>
</evidence>
<gene>
    <name evidence="2" type="ORF">CFN58_03865</name>
</gene>